<dbReference type="PANTHER" id="PTHR43798">
    <property type="entry name" value="MONOACYLGLYCEROL LIPASE"/>
    <property type="match status" value="1"/>
</dbReference>
<dbReference type="Proteomes" id="UP000241546">
    <property type="component" value="Unassembled WGS sequence"/>
</dbReference>
<gene>
    <name evidence="2" type="ORF">BBK36DRAFT_159760</name>
</gene>
<accession>A0A2T4BBH4</accession>
<dbReference type="SUPFAM" id="SSF53474">
    <property type="entry name" value="alpha/beta-Hydrolases"/>
    <property type="match status" value="1"/>
</dbReference>
<sequence>MSFSSGRKPPIFLLHGWPDYVALWGDLATRYLVPRGYGAIIPDCLGFGDSSKPTSPEDFHSIGFTSDLRDMLDAESVKSSLVGMTGGRVSLIASTLIMLSAALGSSYSTLQQPRSLNGLLAWSSGLQRR</sequence>
<evidence type="ECO:0000313" key="3">
    <source>
        <dbReference type="Proteomes" id="UP000241546"/>
    </source>
</evidence>
<organism evidence="2 3">
    <name type="scientific">Trichoderma citrinoviride</name>
    <dbReference type="NCBI Taxonomy" id="58853"/>
    <lineage>
        <taxon>Eukaryota</taxon>
        <taxon>Fungi</taxon>
        <taxon>Dikarya</taxon>
        <taxon>Ascomycota</taxon>
        <taxon>Pezizomycotina</taxon>
        <taxon>Sordariomycetes</taxon>
        <taxon>Hypocreomycetidae</taxon>
        <taxon>Hypocreales</taxon>
        <taxon>Hypocreaceae</taxon>
        <taxon>Trichoderma</taxon>
    </lineage>
</organism>
<keyword evidence="3" id="KW-1185">Reference proteome</keyword>
<dbReference type="InterPro" id="IPR050266">
    <property type="entry name" value="AB_hydrolase_sf"/>
</dbReference>
<dbReference type="OrthoDB" id="284184at2759"/>
<dbReference type="Gene3D" id="3.40.50.1820">
    <property type="entry name" value="alpha/beta hydrolase"/>
    <property type="match status" value="1"/>
</dbReference>
<dbReference type="PANTHER" id="PTHR43798:SF33">
    <property type="entry name" value="HYDROLASE, PUTATIVE (AFU_ORTHOLOGUE AFUA_2G14860)-RELATED"/>
    <property type="match status" value="1"/>
</dbReference>
<proteinExistence type="predicted"/>
<dbReference type="EMBL" id="KZ680212">
    <property type="protein sequence ID" value="PTB66638.1"/>
    <property type="molecule type" value="Genomic_DNA"/>
</dbReference>
<dbReference type="RefSeq" id="XP_024749958.1">
    <property type="nucleotide sequence ID" value="XM_024897691.1"/>
</dbReference>
<protein>
    <recommendedName>
        <fullName evidence="1">AB hydrolase-1 domain-containing protein</fullName>
    </recommendedName>
</protein>
<dbReference type="GeneID" id="36605809"/>
<evidence type="ECO:0000313" key="2">
    <source>
        <dbReference type="EMBL" id="PTB66638.1"/>
    </source>
</evidence>
<dbReference type="GO" id="GO:0016020">
    <property type="term" value="C:membrane"/>
    <property type="evidence" value="ECO:0007669"/>
    <property type="project" value="TreeGrafter"/>
</dbReference>
<dbReference type="Pfam" id="PF00561">
    <property type="entry name" value="Abhydrolase_1"/>
    <property type="match status" value="1"/>
</dbReference>
<reference evidence="3" key="1">
    <citation type="submission" date="2016-07" db="EMBL/GenBank/DDBJ databases">
        <title>Multiple horizontal gene transfer events from other fungi enriched the ability of initially mycotrophic Trichoderma (Ascomycota) to feed on dead plant biomass.</title>
        <authorList>
            <consortium name="DOE Joint Genome Institute"/>
            <person name="Atanasova L."/>
            <person name="Chenthamara K."/>
            <person name="Zhang J."/>
            <person name="Grujic M."/>
            <person name="Henrissat B."/>
            <person name="Kuo A."/>
            <person name="Aerts A."/>
            <person name="Salamov A."/>
            <person name="Lipzen A."/>
            <person name="Labutti K."/>
            <person name="Barry K."/>
            <person name="Miao Y."/>
            <person name="Rahimi M.J."/>
            <person name="Shen Q."/>
            <person name="Grigoriev I.V."/>
            <person name="Kubicek C.P."/>
            <person name="Druzhinina I.S."/>
        </authorList>
    </citation>
    <scope>NUCLEOTIDE SEQUENCE [LARGE SCALE GENOMIC DNA]</scope>
    <source>
        <strain evidence="3">TUCIM 6016</strain>
    </source>
</reference>
<dbReference type="AlphaFoldDB" id="A0A2T4BBH4"/>
<evidence type="ECO:0000259" key="1">
    <source>
        <dbReference type="Pfam" id="PF00561"/>
    </source>
</evidence>
<dbReference type="InterPro" id="IPR029058">
    <property type="entry name" value="AB_hydrolase_fold"/>
</dbReference>
<dbReference type="InterPro" id="IPR000073">
    <property type="entry name" value="AB_hydrolase_1"/>
</dbReference>
<name>A0A2T4BBH4_9HYPO</name>
<feature type="domain" description="AB hydrolase-1" evidence="1">
    <location>
        <begin position="9"/>
        <end position="74"/>
    </location>
</feature>